<dbReference type="Proteomes" id="UP000002385">
    <property type="component" value="Chromosome"/>
</dbReference>
<proteinExistence type="predicted"/>
<organism evidence="1 2">
    <name type="scientific">Methylorubrum extorquens (strain CM4 / NCIMB 13688)</name>
    <name type="common">Methylobacterium extorquens</name>
    <dbReference type="NCBI Taxonomy" id="440085"/>
    <lineage>
        <taxon>Bacteria</taxon>
        <taxon>Pseudomonadati</taxon>
        <taxon>Pseudomonadota</taxon>
        <taxon>Alphaproteobacteria</taxon>
        <taxon>Hyphomicrobiales</taxon>
        <taxon>Methylobacteriaceae</taxon>
        <taxon>Methylorubrum</taxon>
    </lineage>
</organism>
<dbReference type="HOGENOM" id="CLU_2771118_0_0_5"/>
<reference evidence="1 2" key="2">
    <citation type="journal article" date="2012" name="J. Bacteriol.">
        <title>Complete genome sequences of six strains of the genus Methylobacterium.</title>
        <authorList>
            <person name="Marx C.J."/>
            <person name="Bringel F."/>
            <person name="Chistoserdova L."/>
            <person name="Moulin L."/>
            <person name="Farhan Ul Haque M."/>
            <person name="Fleischman D.E."/>
            <person name="Gruffaz C."/>
            <person name="Jourand P."/>
            <person name="Knief C."/>
            <person name="Lee M.C."/>
            <person name="Muller E.E."/>
            <person name="Nadalig T."/>
            <person name="Peyraud R."/>
            <person name="Roselli S."/>
            <person name="Russ L."/>
            <person name="Goodwin L.A."/>
            <person name="Ivanova N."/>
            <person name="Kyrpides N."/>
            <person name="Lajus A."/>
            <person name="Land M.L."/>
            <person name="Medigue C."/>
            <person name="Mikhailova N."/>
            <person name="Nolan M."/>
            <person name="Woyke T."/>
            <person name="Stolyar S."/>
            <person name="Vorholt J.A."/>
            <person name="Vuilleumier S."/>
        </authorList>
    </citation>
    <scope>NUCLEOTIDE SEQUENCE [LARGE SCALE GENOMIC DNA]</scope>
    <source>
        <strain evidence="2">CM4 / NCIMB 13688</strain>
    </source>
</reference>
<protein>
    <submittedName>
        <fullName evidence="1">Uncharacterized protein</fullName>
    </submittedName>
</protein>
<reference evidence="2" key="1">
    <citation type="submission" date="2008-12" db="EMBL/GenBank/DDBJ databases">
        <title>Complete sequence of chromosome of Methylobacterium chloromethanicum CM4.</title>
        <authorList>
            <consortium name="US DOE Joint Genome Institute"/>
            <person name="Lucas S."/>
            <person name="Copeland A."/>
            <person name="Lapidus A."/>
            <person name="Glavina del Rio T."/>
            <person name="Dalin E."/>
            <person name="Tice H."/>
            <person name="Bruce D."/>
            <person name="Goodwin L."/>
            <person name="Pitluck S."/>
            <person name="Chertkov O."/>
            <person name="Brettin T."/>
            <person name="Detter J.C."/>
            <person name="Han C."/>
            <person name="Larimer F."/>
            <person name="Land M."/>
            <person name="Hauser L."/>
            <person name="Kyrpides N."/>
            <person name="Mikhailova N."/>
            <person name="Marx C."/>
            <person name="Richardson P."/>
        </authorList>
    </citation>
    <scope>NUCLEOTIDE SEQUENCE [LARGE SCALE GENOMIC DNA]</scope>
    <source>
        <strain evidence="2">CM4 / NCIMB 13688</strain>
    </source>
</reference>
<evidence type="ECO:0000313" key="1">
    <source>
        <dbReference type="EMBL" id="ACK86081.1"/>
    </source>
</evidence>
<dbReference type="RefSeq" id="WP_015952919.1">
    <property type="nucleotide sequence ID" value="NC_011757.1"/>
</dbReference>
<gene>
    <name evidence="1" type="ordered locus">Mchl_5320</name>
</gene>
<name>B7KWK4_METC4</name>
<dbReference type="EMBL" id="CP001298">
    <property type="protein sequence ID" value="ACK86081.1"/>
    <property type="molecule type" value="Genomic_DNA"/>
</dbReference>
<evidence type="ECO:0000313" key="2">
    <source>
        <dbReference type="Proteomes" id="UP000002385"/>
    </source>
</evidence>
<accession>B7KWK4</accession>
<dbReference type="KEGG" id="mch:Mchl_5320"/>
<dbReference type="AlphaFoldDB" id="B7KWK4"/>
<sequence>MAGVKMISPTKRLVRFLDHRRKLLKRRTRNAVEEAATIWVEIEEKRRGTEKQATRLLAARLTRNARQNC</sequence>